<evidence type="ECO:0000256" key="6">
    <source>
        <dbReference type="ARBA" id="ARBA00023033"/>
    </source>
</evidence>
<dbReference type="STRING" id="1661398.A0A482W200"/>
<dbReference type="GO" id="GO:0005507">
    <property type="term" value="F:copper ion binding"/>
    <property type="evidence" value="ECO:0007669"/>
    <property type="project" value="InterPro"/>
</dbReference>
<dbReference type="CDD" id="cd09631">
    <property type="entry name" value="DOMON_DOH"/>
    <property type="match status" value="1"/>
</dbReference>
<evidence type="ECO:0000313" key="11">
    <source>
        <dbReference type="EMBL" id="RZC38667.1"/>
    </source>
</evidence>
<dbReference type="InterPro" id="IPR000945">
    <property type="entry name" value="DBH-like"/>
</dbReference>
<feature type="domain" description="DOMON" evidence="10">
    <location>
        <begin position="71"/>
        <end position="189"/>
    </location>
</feature>
<evidence type="ECO:0000256" key="9">
    <source>
        <dbReference type="SAM" id="SignalP"/>
    </source>
</evidence>
<dbReference type="Proteomes" id="UP000292052">
    <property type="component" value="Unassembled WGS sequence"/>
</dbReference>
<keyword evidence="5" id="KW-0186">Copper</keyword>
<dbReference type="InterPro" id="IPR024548">
    <property type="entry name" value="Cu2_monoox_C"/>
</dbReference>
<keyword evidence="4" id="KW-0560">Oxidoreductase</keyword>
<evidence type="ECO:0000313" key="12">
    <source>
        <dbReference type="Proteomes" id="UP000292052"/>
    </source>
</evidence>
<dbReference type="GO" id="GO:0006589">
    <property type="term" value="P:octopamine biosynthetic process"/>
    <property type="evidence" value="ECO:0007669"/>
    <property type="project" value="TreeGrafter"/>
</dbReference>
<proteinExistence type="inferred from homology"/>
<dbReference type="PRINTS" id="PR00767">
    <property type="entry name" value="DBMONOXGNASE"/>
</dbReference>
<dbReference type="GO" id="GO:0004500">
    <property type="term" value="F:dopamine beta-monooxygenase activity"/>
    <property type="evidence" value="ECO:0007669"/>
    <property type="project" value="InterPro"/>
</dbReference>
<organism evidence="11 12">
    <name type="scientific">Asbolus verrucosus</name>
    <name type="common">Desert ironclad beetle</name>
    <dbReference type="NCBI Taxonomy" id="1661398"/>
    <lineage>
        <taxon>Eukaryota</taxon>
        <taxon>Metazoa</taxon>
        <taxon>Ecdysozoa</taxon>
        <taxon>Arthropoda</taxon>
        <taxon>Hexapoda</taxon>
        <taxon>Insecta</taxon>
        <taxon>Pterygota</taxon>
        <taxon>Neoptera</taxon>
        <taxon>Endopterygota</taxon>
        <taxon>Coleoptera</taxon>
        <taxon>Polyphaga</taxon>
        <taxon>Cucujiformia</taxon>
        <taxon>Tenebrionidae</taxon>
        <taxon>Pimeliinae</taxon>
        <taxon>Asbolus</taxon>
    </lineage>
</organism>
<comment type="cofactor">
    <cofactor evidence="1">
        <name>Cu(2+)</name>
        <dbReference type="ChEBI" id="CHEBI:29036"/>
    </cofactor>
</comment>
<dbReference type="InterPro" id="IPR028460">
    <property type="entry name" value="Tbh/DBH"/>
</dbReference>
<dbReference type="InterPro" id="IPR000323">
    <property type="entry name" value="Cu2_ascorb_mOase_N"/>
</dbReference>
<dbReference type="Pfam" id="PF03712">
    <property type="entry name" value="Cu2_monoox_C"/>
    <property type="match status" value="1"/>
</dbReference>
<dbReference type="EMBL" id="QDEB01041205">
    <property type="protein sequence ID" value="RZC38667.1"/>
    <property type="molecule type" value="Genomic_DNA"/>
</dbReference>
<dbReference type="GO" id="GO:0042420">
    <property type="term" value="P:dopamine catabolic process"/>
    <property type="evidence" value="ECO:0007669"/>
    <property type="project" value="TreeGrafter"/>
</dbReference>
<keyword evidence="12" id="KW-1185">Reference proteome</keyword>
<evidence type="ECO:0000256" key="1">
    <source>
        <dbReference type="ARBA" id="ARBA00001973"/>
    </source>
</evidence>
<dbReference type="GO" id="GO:0042421">
    <property type="term" value="P:norepinephrine biosynthetic process"/>
    <property type="evidence" value="ECO:0007669"/>
    <property type="project" value="TreeGrafter"/>
</dbReference>
<dbReference type="InterPro" id="IPR005018">
    <property type="entry name" value="DOMON_domain"/>
</dbReference>
<evidence type="ECO:0000256" key="8">
    <source>
        <dbReference type="ARBA" id="ARBA00023180"/>
    </source>
</evidence>
<protein>
    <submittedName>
        <fullName evidence="11">MOXD1-like 1</fullName>
    </submittedName>
</protein>
<dbReference type="Pfam" id="PF01082">
    <property type="entry name" value="Cu2_monooxygen"/>
    <property type="match status" value="1"/>
</dbReference>
<dbReference type="InterPro" id="IPR045266">
    <property type="entry name" value="DOH_DOMON"/>
</dbReference>
<dbReference type="Pfam" id="PF03351">
    <property type="entry name" value="DOMON"/>
    <property type="match status" value="1"/>
</dbReference>
<name>A0A482W200_ASBVE</name>
<feature type="signal peptide" evidence="9">
    <location>
        <begin position="1"/>
        <end position="19"/>
    </location>
</feature>
<dbReference type="InterPro" id="IPR008977">
    <property type="entry name" value="PHM/PNGase_F_dom_sf"/>
</dbReference>
<evidence type="ECO:0000256" key="2">
    <source>
        <dbReference type="ARBA" id="ARBA00010676"/>
    </source>
</evidence>
<keyword evidence="9" id="KW-0732">Signal</keyword>
<evidence type="ECO:0000256" key="5">
    <source>
        <dbReference type="ARBA" id="ARBA00023008"/>
    </source>
</evidence>
<dbReference type="InterPro" id="IPR014784">
    <property type="entry name" value="Cu2_ascorb_mOase-like_C"/>
</dbReference>
<keyword evidence="3" id="KW-0479">Metal-binding</keyword>
<feature type="chain" id="PRO_5019828034" evidence="9">
    <location>
        <begin position="20"/>
        <end position="742"/>
    </location>
</feature>
<dbReference type="SMART" id="SM00664">
    <property type="entry name" value="DoH"/>
    <property type="match status" value="1"/>
</dbReference>
<dbReference type="PROSITE" id="PS50836">
    <property type="entry name" value="DOMON"/>
    <property type="match status" value="1"/>
</dbReference>
<dbReference type="GO" id="GO:0030667">
    <property type="term" value="C:secretory granule membrane"/>
    <property type="evidence" value="ECO:0007669"/>
    <property type="project" value="TreeGrafter"/>
</dbReference>
<comment type="caution">
    <text evidence="11">The sequence shown here is derived from an EMBL/GenBank/DDBJ whole genome shotgun (WGS) entry which is preliminary data.</text>
</comment>
<dbReference type="FunFam" id="2.60.120.230:FF:000001">
    <property type="entry name" value="Monooxygenase, DBH-like 1"/>
    <property type="match status" value="1"/>
</dbReference>
<evidence type="ECO:0000256" key="4">
    <source>
        <dbReference type="ARBA" id="ARBA00023002"/>
    </source>
</evidence>
<dbReference type="SUPFAM" id="SSF49742">
    <property type="entry name" value="PHM/PNGase F"/>
    <property type="match status" value="2"/>
</dbReference>
<keyword evidence="6" id="KW-0503">Monooxygenase</keyword>
<dbReference type="GO" id="GO:0005615">
    <property type="term" value="C:extracellular space"/>
    <property type="evidence" value="ECO:0007669"/>
    <property type="project" value="TreeGrafter"/>
</dbReference>
<dbReference type="InterPro" id="IPR036939">
    <property type="entry name" value="Cu2_ascorb_mOase_N_sf"/>
</dbReference>
<sequence>MAPIIWHLAVISLVALVNAADVPDDLLDEYVRHIDDVNRISEKPNRLDQRPRKRRDVPSQWTHSEVLDRVGDVVLRWQPRHQEILFRVEARTKGYVAIGFSPDGGKENADIVLGWVDDNTLRAFLLDCHGVPESQGSVPIKDETDNYTLMSGSQNDTHTVIEFRRVLDTCDRNDYVLTGDTVVVIWAYHDADPRLGAEMIYHGDKRGAQSLHLLGPPPVPKARGSNIRQWDVTLKNFEIINNMNTIYWCKVFKAPTLRQKHHIVGYEPLIGANHSSFVHHMILHECELDARDDLSKWDRFSKENGRLCYGPNMVQEWEKCLPPLVAWAIGSKGENFPRHVGLPLANKKNSYYMLEVHFDNPSMKQAQDTSGLRLFYTSDLRENEGGILTTGIALSSLHFIPPFQKEYKTAGYCSTDCTKETFPKEGIHVVSVMLHSHLAGRKLKLRHIRAGKELPPLAQDDHYDFNYQQSRALSQDTIILPGDGLVTECTYSTLTRNKPTLGGYSTKEEMCLAFILHYPRTELSNCNSMSPIKYFFENLGVKEFYGKTMTDIENMFLHGETEPNPVSPATPIKPLFAYKPGDEMSPEANRRAIIALQNAKDYTIEGDTYEGQTMFDKLVIKEPEEFRNKTFMDHLQDIPYNETLLTKKMEEYFYTGLHLTFCRKRDDSLAIKESVIQFPNFTTYSDRENQIQCSSKLKRSPSSSASMKSSFITTIILSVSTLTLIVCEQPHVNYERTAGVGT</sequence>
<evidence type="ECO:0000259" key="10">
    <source>
        <dbReference type="PROSITE" id="PS50836"/>
    </source>
</evidence>
<dbReference type="Gene3D" id="2.60.120.310">
    <property type="entry name" value="Copper type II, ascorbate-dependent monooxygenase, N-terminal domain"/>
    <property type="match status" value="1"/>
</dbReference>
<dbReference type="Gene3D" id="2.60.120.230">
    <property type="match status" value="1"/>
</dbReference>
<dbReference type="AlphaFoldDB" id="A0A482W200"/>
<accession>A0A482W200</accession>
<dbReference type="OrthoDB" id="10003276at2759"/>
<comment type="similarity">
    <text evidence="2">Belongs to the copper type II ascorbate-dependent monooxygenase family.</text>
</comment>
<keyword evidence="8" id="KW-0325">Glycoprotein</keyword>
<dbReference type="FunFam" id="2.60.120.310:FF:000004">
    <property type="entry name" value="DBH-like monooxygenase protein 1"/>
    <property type="match status" value="1"/>
</dbReference>
<dbReference type="PANTHER" id="PTHR10157">
    <property type="entry name" value="DOPAMINE BETA HYDROXYLASE RELATED"/>
    <property type="match status" value="1"/>
</dbReference>
<evidence type="ECO:0000256" key="7">
    <source>
        <dbReference type="ARBA" id="ARBA00023157"/>
    </source>
</evidence>
<dbReference type="PANTHER" id="PTHR10157:SF23">
    <property type="entry name" value="MOXD1 HOMOLOG 1"/>
    <property type="match status" value="1"/>
</dbReference>
<reference evidence="11 12" key="1">
    <citation type="submission" date="2017-03" db="EMBL/GenBank/DDBJ databases">
        <title>Genome of the blue death feigning beetle - Asbolus verrucosus.</title>
        <authorList>
            <person name="Rider S.D."/>
        </authorList>
    </citation>
    <scope>NUCLEOTIDE SEQUENCE [LARGE SCALE GENOMIC DNA]</scope>
    <source>
        <strain evidence="11">Butters</strain>
        <tissue evidence="11">Head and leg muscle</tissue>
    </source>
</reference>
<gene>
    <name evidence="11" type="ORF">BDFB_002603</name>
</gene>
<keyword evidence="7" id="KW-1015">Disulfide bond</keyword>
<evidence type="ECO:0000256" key="3">
    <source>
        <dbReference type="ARBA" id="ARBA00022723"/>
    </source>
</evidence>